<comment type="similarity">
    <text evidence="1">Belongs to the RutC family.</text>
</comment>
<dbReference type="PANTHER" id="PTHR11803:SF58">
    <property type="entry name" value="PROTEIN HMF1-RELATED"/>
    <property type="match status" value="1"/>
</dbReference>
<dbReference type="Proteomes" id="UP000187822">
    <property type="component" value="Chromosome I"/>
</dbReference>
<dbReference type="SUPFAM" id="SSF55298">
    <property type="entry name" value="YjgF-like"/>
    <property type="match status" value="1"/>
</dbReference>
<dbReference type="CDD" id="cd00448">
    <property type="entry name" value="YjgF_YER057c_UK114_family"/>
    <property type="match status" value="1"/>
</dbReference>
<sequence>MDKKSVVVEELGRAGPYSHSVIANSMIFLSGQLGVKENSDNSFEQQFRRAASNVEKILAQSNSSMKNIVRVVVYMKNQGDFELMNKLFKEVFSIATPARTTVVCNFPNDKALIELEVTAVTQ</sequence>
<dbReference type="PANTHER" id="PTHR11803">
    <property type="entry name" value="2-IMINOBUTANOATE/2-IMINOPROPANOATE DEAMINASE RIDA"/>
    <property type="match status" value="1"/>
</dbReference>
<gene>
    <name evidence="2" type="ORF">CPM_1206</name>
</gene>
<dbReference type="Pfam" id="PF01042">
    <property type="entry name" value="Ribonuc_L-PSP"/>
    <property type="match status" value="1"/>
</dbReference>
<name>A0A1R4A7R1_9ARCH</name>
<dbReference type="KEGG" id="cdiv:CPM_1206"/>
<organism evidence="2 3">
    <name type="scientific">Cuniculiplasma divulgatum</name>
    <dbReference type="NCBI Taxonomy" id="1673428"/>
    <lineage>
        <taxon>Archaea</taxon>
        <taxon>Methanobacteriati</taxon>
        <taxon>Thermoplasmatota</taxon>
        <taxon>Thermoplasmata</taxon>
        <taxon>Thermoplasmatales</taxon>
        <taxon>Cuniculiplasmataceae</taxon>
        <taxon>Cuniculiplasma</taxon>
    </lineage>
</organism>
<dbReference type="RefSeq" id="WP_077076358.1">
    <property type="nucleotide sequence ID" value="NZ_LT719092.1"/>
</dbReference>
<accession>A0A1R4A7R1</accession>
<evidence type="ECO:0000256" key="1">
    <source>
        <dbReference type="ARBA" id="ARBA00010552"/>
    </source>
</evidence>
<protein>
    <submittedName>
        <fullName evidence="2">Endoribonuclease L-PSP</fullName>
    </submittedName>
</protein>
<dbReference type="OrthoDB" id="371655at2157"/>
<dbReference type="GeneID" id="30927804"/>
<proteinExistence type="inferred from homology"/>
<keyword evidence="3" id="KW-1185">Reference proteome</keyword>
<dbReference type="AlphaFoldDB" id="A0A1R4A7R1"/>
<dbReference type="InterPro" id="IPR006175">
    <property type="entry name" value="YjgF/YER057c/UK114"/>
</dbReference>
<evidence type="ECO:0000313" key="3">
    <source>
        <dbReference type="Proteomes" id="UP000187822"/>
    </source>
</evidence>
<dbReference type="GO" id="GO:0005829">
    <property type="term" value="C:cytosol"/>
    <property type="evidence" value="ECO:0007669"/>
    <property type="project" value="TreeGrafter"/>
</dbReference>
<dbReference type="InterPro" id="IPR035959">
    <property type="entry name" value="RutC-like_sf"/>
</dbReference>
<dbReference type="Gene3D" id="3.30.1330.40">
    <property type="entry name" value="RutC-like"/>
    <property type="match status" value="1"/>
</dbReference>
<dbReference type="STRING" id="1673428.CPM_1206"/>
<dbReference type="GO" id="GO:0019239">
    <property type="term" value="F:deaminase activity"/>
    <property type="evidence" value="ECO:0007669"/>
    <property type="project" value="TreeGrafter"/>
</dbReference>
<dbReference type="EMBL" id="LT719092">
    <property type="protein sequence ID" value="SJK85015.1"/>
    <property type="molecule type" value="Genomic_DNA"/>
</dbReference>
<evidence type="ECO:0000313" key="2">
    <source>
        <dbReference type="EMBL" id="SJK85015.1"/>
    </source>
</evidence>
<reference evidence="3" key="1">
    <citation type="submission" date="2016-06" db="EMBL/GenBank/DDBJ databases">
        <authorList>
            <person name="Toshchakov V.S."/>
        </authorList>
    </citation>
    <scope>NUCLEOTIDE SEQUENCE [LARGE SCALE GENOMIC DNA]</scope>
    <source>
        <strain>PM4 (JCM 30641</strain>
        <strain evidence="3">\VKM B-2940)</strain>
    </source>
</reference>